<dbReference type="AlphaFoldDB" id="A0ABD1LRC7"/>
<dbReference type="EMBL" id="JBGMDY010000008">
    <property type="protein sequence ID" value="KAL2326062.1"/>
    <property type="molecule type" value="Genomic_DNA"/>
</dbReference>
<comment type="caution">
    <text evidence="3">The sequence shown here is derived from an EMBL/GenBank/DDBJ whole genome shotgun (WGS) entry which is preliminary data.</text>
</comment>
<name>A0ABD1LRC7_9FABA</name>
<evidence type="ECO:0000313" key="4">
    <source>
        <dbReference type="Proteomes" id="UP001603857"/>
    </source>
</evidence>
<feature type="chain" id="PRO_5044869855" evidence="2">
    <location>
        <begin position="25"/>
        <end position="111"/>
    </location>
</feature>
<feature type="compositionally biased region" description="Low complexity" evidence="1">
    <location>
        <begin position="87"/>
        <end position="98"/>
    </location>
</feature>
<dbReference type="Proteomes" id="UP001603857">
    <property type="component" value="Unassembled WGS sequence"/>
</dbReference>
<protein>
    <submittedName>
        <fullName evidence="3">Uncharacterized protein</fullName>
    </submittedName>
</protein>
<keyword evidence="4" id="KW-1185">Reference proteome</keyword>
<sequence>MGGSRWMKVSPLFFLLIFWTVGSSRQQASTAGVRQIPMRAGAPFKMAVFADLHFGEAASTEWGPLQDLNSTTVINTVLHDEAPDGGSNSSLKSSEVKSQQWKITVVHSGRR</sequence>
<organism evidence="3 4">
    <name type="scientific">Flemingia macrophylla</name>
    <dbReference type="NCBI Taxonomy" id="520843"/>
    <lineage>
        <taxon>Eukaryota</taxon>
        <taxon>Viridiplantae</taxon>
        <taxon>Streptophyta</taxon>
        <taxon>Embryophyta</taxon>
        <taxon>Tracheophyta</taxon>
        <taxon>Spermatophyta</taxon>
        <taxon>Magnoliopsida</taxon>
        <taxon>eudicotyledons</taxon>
        <taxon>Gunneridae</taxon>
        <taxon>Pentapetalae</taxon>
        <taxon>rosids</taxon>
        <taxon>fabids</taxon>
        <taxon>Fabales</taxon>
        <taxon>Fabaceae</taxon>
        <taxon>Papilionoideae</taxon>
        <taxon>50 kb inversion clade</taxon>
        <taxon>NPAAA clade</taxon>
        <taxon>indigoferoid/millettioid clade</taxon>
        <taxon>Phaseoleae</taxon>
        <taxon>Flemingia</taxon>
    </lineage>
</organism>
<accession>A0ABD1LRC7</accession>
<keyword evidence="2" id="KW-0732">Signal</keyword>
<gene>
    <name evidence="3" type="ORF">Fmac_025120</name>
</gene>
<proteinExistence type="predicted"/>
<reference evidence="3 4" key="1">
    <citation type="submission" date="2024-08" db="EMBL/GenBank/DDBJ databases">
        <title>Insights into the chromosomal genome structure of Flemingia macrophylla.</title>
        <authorList>
            <person name="Ding Y."/>
            <person name="Zhao Y."/>
            <person name="Bi W."/>
            <person name="Wu M."/>
            <person name="Zhao G."/>
            <person name="Gong Y."/>
            <person name="Li W."/>
            <person name="Zhang P."/>
        </authorList>
    </citation>
    <scope>NUCLEOTIDE SEQUENCE [LARGE SCALE GENOMIC DNA]</scope>
    <source>
        <strain evidence="3">DYQJB</strain>
        <tissue evidence="3">Leaf</tissue>
    </source>
</reference>
<evidence type="ECO:0000256" key="2">
    <source>
        <dbReference type="SAM" id="SignalP"/>
    </source>
</evidence>
<evidence type="ECO:0000313" key="3">
    <source>
        <dbReference type="EMBL" id="KAL2326062.1"/>
    </source>
</evidence>
<evidence type="ECO:0000256" key="1">
    <source>
        <dbReference type="SAM" id="MobiDB-lite"/>
    </source>
</evidence>
<feature type="region of interest" description="Disordered" evidence="1">
    <location>
        <begin position="79"/>
        <end position="111"/>
    </location>
</feature>
<feature type="signal peptide" evidence="2">
    <location>
        <begin position="1"/>
        <end position="24"/>
    </location>
</feature>